<reference evidence="3 4" key="1">
    <citation type="submission" date="2024-09" db="EMBL/GenBank/DDBJ databases">
        <title>Novel species of the genus Pelomonas and Roseateles isolated from streams.</title>
        <authorList>
            <person name="Lu H."/>
        </authorList>
    </citation>
    <scope>NUCLEOTIDE SEQUENCE [LARGE SCALE GENOMIC DNA]</scope>
    <source>
        <strain evidence="3 4">DC23W</strain>
    </source>
</reference>
<evidence type="ECO:0000313" key="3">
    <source>
        <dbReference type="EMBL" id="MFG6412906.1"/>
    </source>
</evidence>
<dbReference type="Pfam" id="PF05170">
    <property type="entry name" value="AsmA"/>
    <property type="match status" value="1"/>
</dbReference>
<sequence>MKKKTIALAAGGVVLALGIGMAWADWAGWPGLAARLAERAGHGLQVDGDTRVHLIWNPRLQSTQLRVLAADGQSLLDARDVQLAWRWGDLWRWHYDGDALRLRRVQAESLALDWQRDAAGRTPWQMKPSGRDRSQPTPIPTIDELIIRNGTARMDDAPLQLKADARFSTQADGRWTAGMLGTLRGQQLQLNAEAEQGLALLSGPEAGHPPVKLRAEMTHGPERLAFAGTAASLLDARALDGQLQVRGRSLAAMGKPFGLTLPTTPDFELAGRLQHASGVWQLRGIKARIGESRLGGDFAYDTRPARSQLSGMLRGGPLRLADLGPVVGADQEPSRQGRVLPDRRLDIPSLNMMDARVAVALSQLDLGTQALEPLAPVNVSVILEDGVLALDYLNAGIAGGEVSGQVRLDPRSGTPLWHVNLGVRGMAVERWLKLDAKLLTESPITGRMQGDINVQGRGASMAALLGTLDGPVRVRIENGSVSHLLTEAVGLDVAQGLGLLFRGDKNLPLHCARLDGRFQAGVLRPRTAVVDNRDSRLDLDGRVSLATESLDLRVVAQPKDFSPLSLRAPVRVQGTLSDPRVALEGKKLTGRGIAAIALGALATPAAALLAFVDPGEDVPPVDCTLSPRKPAPPARAQTEAKPVKG</sequence>
<evidence type="ECO:0000313" key="4">
    <source>
        <dbReference type="Proteomes" id="UP001606300"/>
    </source>
</evidence>
<dbReference type="PANTHER" id="PTHR30441">
    <property type="entry name" value="DUF748 DOMAIN-CONTAINING PROTEIN"/>
    <property type="match status" value="1"/>
</dbReference>
<dbReference type="InterPro" id="IPR007844">
    <property type="entry name" value="AsmA"/>
</dbReference>
<accession>A0ABW7ELJ6</accession>
<evidence type="ECO:0000256" key="1">
    <source>
        <dbReference type="SAM" id="MobiDB-lite"/>
    </source>
</evidence>
<proteinExistence type="predicted"/>
<dbReference type="PANTHER" id="PTHR30441:SF9">
    <property type="entry name" value="ASMA FAMILY PROTEIN YHJG"/>
    <property type="match status" value="1"/>
</dbReference>
<dbReference type="RefSeq" id="WP_394469002.1">
    <property type="nucleotide sequence ID" value="NZ_JBIGHY010000001.1"/>
</dbReference>
<keyword evidence="4" id="KW-1185">Reference proteome</keyword>
<name>A0ABW7ELJ6_9BURK</name>
<gene>
    <name evidence="3" type="ORF">ACG02S_03225</name>
</gene>
<feature type="region of interest" description="Disordered" evidence="1">
    <location>
        <begin position="619"/>
        <end position="645"/>
    </location>
</feature>
<feature type="domain" description="AsmA" evidence="2">
    <location>
        <begin position="221"/>
        <end position="526"/>
    </location>
</feature>
<protein>
    <submittedName>
        <fullName evidence="3">AsmA-like C-terminal region-containing protein</fullName>
    </submittedName>
</protein>
<evidence type="ECO:0000259" key="2">
    <source>
        <dbReference type="Pfam" id="PF05170"/>
    </source>
</evidence>
<dbReference type="EMBL" id="JBIGHY010000001">
    <property type="protein sequence ID" value="MFG6412906.1"/>
    <property type="molecule type" value="Genomic_DNA"/>
</dbReference>
<dbReference type="InterPro" id="IPR052894">
    <property type="entry name" value="AsmA-related"/>
</dbReference>
<organism evidence="3 4">
    <name type="scientific">Pelomonas dachongensis</name>
    <dbReference type="NCBI Taxonomy" id="3299029"/>
    <lineage>
        <taxon>Bacteria</taxon>
        <taxon>Pseudomonadati</taxon>
        <taxon>Pseudomonadota</taxon>
        <taxon>Betaproteobacteria</taxon>
        <taxon>Burkholderiales</taxon>
        <taxon>Sphaerotilaceae</taxon>
        <taxon>Roseateles</taxon>
    </lineage>
</organism>
<comment type="caution">
    <text evidence="3">The sequence shown here is derived from an EMBL/GenBank/DDBJ whole genome shotgun (WGS) entry which is preliminary data.</text>
</comment>
<dbReference type="Proteomes" id="UP001606300">
    <property type="component" value="Unassembled WGS sequence"/>
</dbReference>